<evidence type="ECO:0000256" key="1">
    <source>
        <dbReference type="ARBA" id="ARBA00022679"/>
    </source>
</evidence>
<dbReference type="GO" id="GO:0016020">
    <property type="term" value="C:membrane"/>
    <property type="evidence" value="ECO:0007669"/>
    <property type="project" value="GOC"/>
</dbReference>
<accession>A0A382F054</accession>
<name>A0A382F054_9ZZZZ</name>
<gene>
    <name evidence="3" type="ORF">METZ01_LOCUS208365</name>
</gene>
<dbReference type="InterPro" id="IPR011004">
    <property type="entry name" value="Trimer_LpxA-like_sf"/>
</dbReference>
<protein>
    <recommendedName>
        <fullName evidence="2">UDP-3-O-[3-hydroxymyristoyl] glucosamine N-acyltransferase non-repeat region domain-containing protein</fullName>
    </recommendedName>
</protein>
<dbReference type="EMBL" id="UINC01046908">
    <property type="protein sequence ID" value="SVB55511.1"/>
    <property type="molecule type" value="Genomic_DNA"/>
</dbReference>
<dbReference type="PROSITE" id="PS00101">
    <property type="entry name" value="HEXAPEP_TRANSFERASES"/>
    <property type="match status" value="1"/>
</dbReference>
<feature type="non-terminal residue" evidence="3">
    <location>
        <position position="176"/>
    </location>
</feature>
<dbReference type="GO" id="GO:0016747">
    <property type="term" value="F:acyltransferase activity, transferring groups other than amino-acyl groups"/>
    <property type="evidence" value="ECO:0007669"/>
    <property type="project" value="InterPro"/>
</dbReference>
<dbReference type="AlphaFoldDB" id="A0A382F054"/>
<dbReference type="Gene3D" id="2.160.10.10">
    <property type="entry name" value="Hexapeptide repeat proteins"/>
    <property type="match status" value="1"/>
</dbReference>
<keyword evidence="1" id="KW-0808">Transferase</keyword>
<feature type="domain" description="UDP-3-O-[3-hydroxymyristoyl] glucosamine N-acyltransferase non-repeat region" evidence="2">
    <location>
        <begin position="26"/>
        <end position="91"/>
    </location>
</feature>
<dbReference type="GO" id="GO:0009245">
    <property type="term" value="P:lipid A biosynthetic process"/>
    <property type="evidence" value="ECO:0007669"/>
    <property type="project" value="InterPro"/>
</dbReference>
<proteinExistence type="predicted"/>
<dbReference type="InterPro" id="IPR020573">
    <property type="entry name" value="UDP_GlcNAc_AcTrfase_non-rep"/>
</dbReference>
<organism evidence="3">
    <name type="scientific">marine metagenome</name>
    <dbReference type="NCBI Taxonomy" id="408172"/>
    <lineage>
        <taxon>unclassified sequences</taxon>
        <taxon>metagenomes</taxon>
        <taxon>ecological metagenomes</taxon>
    </lineage>
</organism>
<reference evidence="3" key="1">
    <citation type="submission" date="2018-05" db="EMBL/GenBank/DDBJ databases">
        <authorList>
            <person name="Lanie J.A."/>
            <person name="Ng W.-L."/>
            <person name="Kazmierczak K.M."/>
            <person name="Andrzejewski T.M."/>
            <person name="Davidsen T.M."/>
            <person name="Wayne K.J."/>
            <person name="Tettelin H."/>
            <person name="Glass J.I."/>
            <person name="Rusch D."/>
            <person name="Podicherti R."/>
            <person name="Tsui H.-C.T."/>
            <person name="Winkler M.E."/>
        </authorList>
    </citation>
    <scope>NUCLEOTIDE SEQUENCE</scope>
</reference>
<dbReference type="InterPro" id="IPR018357">
    <property type="entry name" value="Hexapep_transf_CS"/>
</dbReference>
<evidence type="ECO:0000313" key="3">
    <source>
        <dbReference type="EMBL" id="SVB55511.1"/>
    </source>
</evidence>
<dbReference type="SUPFAM" id="SSF51161">
    <property type="entry name" value="Trimeric LpxA-like enzymes"/>
    <property type="match status" value="1"/>
</dbReference>
<sequence>MRIELTLAEILKAFPSGSLEGESSQPSITGIAALDKARSGDLAFLGNPKYRAQVSACAASLVLLPKDYDGTPKDGQAYLCVGDPSHALANLCGIIEQRLFPRPPPGVHATALVEDGANISESASIGPFSYVGEAAELGPNVWIDSHVHVGSHVIIGADSRLFTGVKVLGYCEVGER</sequence>
<dbReference type="Pfam" id="PF04613">
    <property type="entry name" value="LpxD"/>
    <property type="match status" value="1"/>
</dbReference>
<evidence type="ECO:0000259" key="2">
    <source>
        <dbReference type="Pfam" id="PF04613"/>
    </source>
</evidence>
<dbReference type="Gene3D" id="3.40.1390.10">
    <property type="entry name" value="MurE/MurF, N-terminal domain"/>
    <property type="match status" value="1"/>
</dbReference>